<dbReference type="PANTHER" id="PTHR23517">
    <property type="entry name" value="RESISTANCE PROTEIN MDTM, PUTATIVE-RELATED-RELATED"/>
    <property type="match status" value="1"/>
</dbReference>
<evidence type="ECO:0000256" key="5">
    <source>
        <dbReference type="ARBA" id="ARBA00022856"/>
    </source>
</evidence>
<feature type="transmembrane region" description="Helical" evidence="9">
    <location>
        <begin position="463"/>
        <end position="480"/>
    </location>
</feature>
<dbReference type="PANTHER" id="PTHR23517:SF15">
    <property type="entry name" value="PROTON-DEPENDENT OLIGOPEPTIDE FAMILY TRANSPORT PROTEIN"/>
    <property type="match status" value="1"/>
</dbReference>
<accession>A0A2P8EDU1</accession>
<evidence type="ECO:0000256" key="8">
    <source>
        <dbReference type="RuleBase" id="RU003755"/>
    </source>
</evidence>
<keyword evidence="4 8" id="KW-0812">Transmembrane</keyword>
<dbReference type="CDD" id="cd17346">
    <property type="entry name" value="MFS_DtpA_like"/>
    <property type="match status" value="1"/>
</dbReference>
<evidence type="ECO:0000256" key="1">
    <source>
        <dbReference type="ARBA" id="ARBA00004651"/>
    </source>
</evidence>
<evidence type="ECO:0000256" key="3">
    <source>
        <dbReference type="ARBA" id="ARBA00022475"/>
    </source>
</evidence>
<evidence type="ECO:0000256" key="6">
    <source>
        <dbReference type="ARBA" id="ARBA00022989"/>
    </source>
</evidence>
<keyword evidence="2 8" id="KW-0813">Transport</keyword>
<feature type="transmembrane region" description="Helical" evidence="9">
    <location>
        <begin position="361"/>
        <end position="383"/>
    </location>
</feature>
<dbReference type="Pfam" id="PF00854">
    <property type="entry name" value="PTR2"/>
    <property type="match status" value="2"/>
</dbReference>
<evidence type="ECO:0000256" key="9">
    <source>
        <dbReference type="SAM" id="Phobius"/>
    </source>
</evidence>
<keyword evidence="6 9" id="KW-1133">Transmembrane helix</keyword>
<comment type="caution">
    <text evidence="11">The sequence shown here is derived from an EMBL/GenBank/DDBJ whole genome shotgun (WGS) entry which is preliminary data.</text>
</comment>
<dbReference type="EMBL" id="PYGF01000001">
    <property type="protein sequence ID" value="PSL07613.1"/>
    <property type="molecule type" value="Genomic_DNA"/>
</dbReference>
<feature type="transmembrane region" description="Helical" evidence="9">
    <location>
        <begin position="427"/>
        <end position="451"/>
    </location>
</feature>
<feature type="transmembrane region" description="Helical" evidence="9">
    <location>
        <begin position="209"/>
        <end position="227"/>
    </location>
</feature>
<dbReference type="AlphaFoldDB" id="A0A2P8EDU1"/>
<feature type="transmembrane region" description="Helical" evidence="9">
    <location>
        <begin position="183"/>
        <end position="203"/>
    </location>
</feature>
<feature type="domain" description="Major facilitator superfamily (MFS) profile" evidence="10">
    <location>
        <begin position="31"/>
        <end position="522"/>
    </location>
</feature>
<keyword evidence="5" id="KW-0653">Protein transport</keyword>
<feature type="transmembrane region" description="Helical" evidence="9">
    <location>
        <begin position="102"/>
        <end position="124"/>
    </location>
</feature>
<dbReference type="InterPro" id="IPR036259">
    <property type="entry name" value="MFS_trans_sf"/>
</dbReference>
<feature type="transmembrane region" description="Helical" evidence="9">
    <location>
        <begin position="282"/>
        <end position="304"/>
    </location>
</feature>
<dbReference type="InterPro" id="IPR020846">
    <property type="entry name" value="MFS_dom"/>
</dbReference>
<dbReference type="Proteomes" id="UP000240708">
    <property type="component" value="Unassembled WGS sequence"/>
</dbReference>
<comment type="similarity">
    <text evidence="8">Belongs to the major facilitator superfamily. Proton-dependent oligopeptide transporter (POT/PTR) (TC 2.A.17) family.</text>
</comment>
<dbReference type="GO" id="GO:0005886">
    <property type="term" value="C:plasma membrane"/>
    <property type="evidence" value="ECO:0007669"/>
    <property type="project" value="UniProtKB-SubCell"/>
</dbReference>
<dbReference type="GO" id="GO:1904680">
    <property type="term" value="F:peptide transmembrane transporter activity"/>
    <property type="evidence" value="ECO:0007669"/>
    <property type="project" value="InterPro"/>
</dbReference>
<evidence type="ECO:0000256" key="4">
    <source>
        <dbReference type="ARBA" id="ARBA00022692"/>
    </source>
</evidence>
<dbReference type="Gene3D" id="1.20.1250.20">
    <property type="entry name" value="MFS general substrate transporter like domains"/>
    <property type="match status" value="1"/>
</dbReference>
<dbReference type="NCBIfam" id="TIGR00924">
    <property type="entry name" value="yjdL_sub1_fam"/>
    <property type="match status" value="1"/>
</dbReference>
<keyword evidence="5" id="KW-0571">Peptide transport</keyword>
<feature type="transmembrane region" description="Helical" evidence="9">
    <location>
        <begin position="316"/>
        <end position="333"/>
    </location>
</feature>
<dbReference type="GO" id="GO:0006857">
    <property type="term" value="P:oligopeptide transport"/>
    <property type="evidence" value="ECO:0007669"/>
    <property type="project" value="InterPro"/>
</dbReference>
<feature type="transmembrane region" description="Helical" evidence="9">
    <location>
        <begin position="41"/>
        <end position="59"/>
    </location>
</feature>
<comment type="subcellular location">
    <subcellularLocation>
        <location evidence="1">Cell membrane</location>
        <topology evidence="1">Multi-pass membrane protein</topology>
    </subcellularLocation>
    <subcellularLocation>
        <location evidence="8">Membrane</location>
        <topology evidence="8">Multi-pass membrane protein</topology>
    </subcellularLocation>
</comment>
<feature type="transmembrane region" description="Helical" evidence="9">
    <location>
        <begin position="144"/>
        <end position="162"/>
    </location>
</feature>
<feature type="transmembrane region" description="Helical" evidence="9">
    <location>
        <begin position="500"/>
        <end position="517"/>
    </location>
</feature>
<evidence type="ECO:0000313" key="12">
    <source>
        <dbReference type="Proteomes" id="UP000240708"/>
    </source>
</evidence>
<feature type="transmembrane region" description="Helical" evidence="9">
    <location>
        <begin position="257"/>
        <end position="276"/>
    </location>
</feature>
<proteinExistence type="inferred from homology"/>
<dbReference type="InterPro" id="IPR050171">
    <property type="entry name" value="MFS_Transporters"/>
</dbReference>
<dbReference type="SUPFAM" id="SSF103473">
    <property type="entry name" value="MFS general substrate transporter"/>
    <property type="match status" value="1"/>
</dbReference>
<evidence type="ECO:0000256" key="7">
    <source>
        <dbReference type="ARBA" id="ARBA00023136"/>
    </source>
</evidence>
<reference evidence="11 12" key="1">
    <citation type="submission" date="2018-03" db="EMBL/GenBank/DDBJ databases">
        <title>Genomic Encyclopedia of Archaeal and Bacterial Type Strains, Phase II (KMG-II): from individual species to whole genera.</title>
        <authorList>
            <person name="Goeker M."/>
        </authorList>
    </citation>
    <scope>NUCLEOTIDE SEQUENCE [LARGE SCALE GENOMIC DNA]</scope>
    <source>
        <strain evidence="11 12">DSM 28057</strain>
    </source>
</reference>
<keyword evidence="12" id="KW-1185">Reference proteome</keyword>
<evidence type="ECO:0000313" key="11">
    <source>
        <dbReference type="EMBL" id="PSL07613.1"/>
    </source>
</evidence>
<protein>
    <submittedName>
        <fullName evidence="11">POT family proton-dependent oligopeptide transporter</fullName>
    </submittedName>
</protein>
<evidence type="ECO:0000259" key="10">
    <source>
        <dbReference type="PROSITE" id="PS50850"/>
    </source>
</evidence>
<keyword evidence="3" id="KW-1003">Cell membrane</keyword>
<dbReference type="InterPro" id="IPR018456">
    <property type="entry name" value="PTR2_symporter_CS"/>
</dbReference>
<evidence type="ECO:0000256" key="2">
    <source>
        <dbReference type="ARBA" id="ARBA00022448"/>
    </source>
</evidence>
<sequence>MEKNLGNNLGAGGIDLFPGPTLFGHPKGLMTLFFTEMWERFSYYGMRALLILFMTSAIVDGGLGFDDKTSGAIYGLYTMGVYLFALPGGWFADRLFGLKKSVWYGGIIIALGHFTMALPGLAQLFFGGAVEPKDSLSALDTNSFFIGLILIALGTGLLKPNISSIVGQLYPAGSSKRDAGFSIFYMGINIGALIAPIACSTLATFDWHLGFGLAGLGMIFGLIQYKLTGNNLEGFGDEIPLITEKDIKERESLKKNLLGISTIVLFVLAIFFMGFVPINVGAIAGASGTIIAIVAFVYLGYVILFGGLNSDERKKVGVIAILFIFSALFWSGFEQAGSTLNLFAERFTDRSFFGWEIPAGYFQSVNSMFIILFAPFFGALWVWLGRRNLEPSSPLKFTMGLLLLGIGFLVMYFAAKIAASGEYAAPTWLIFTYMLHTFGELSLSPVGLSLVTKLAPAKYGGQMMGIWFLSISLGNLIAGLVAGEASGGTEEALAQMPDQYLMIVYTAVGAGVLLLLLSKPIRKLMGNVH</sequence>
<keyword evidence="7 9" id="KW-0472">Membrane</keyword>
<dbReference type="InterPro" id="IPR005279">
    <property type="entry name" value="Dipep/tripep_permease"/>
</dbReference>
<feature type="transmembrane region" description="Helical" evidence="9">
    <location>
        <begin position="71"/>
        <end position="90"/>
    </location>
</feature>
<gene>
    <name evidence="11" type="ORF">CLV48_101546</name>
</gene>
<dbReference type="InterPro" id="IPR000109">
    <property type="entry name" value="POT_fam"/>
</dbReference>
<dbReference type="PROSITE" id="PS01023">
    <property type="entry name" value="PTR2_2"/>
    <property type="match status" value="1"/>
</dbReference>
<organism evidence="11 12">
    <name type="scientific">Cecembia rubra</name>
    <dbReference type="NCBI Taxonomy" id="1485585"/>
    <lineage>
        <taxon>Bacteria</taxon>
        <taxon>Pseudomonadati</taxon>
        <taxon>Bacteroidota</taxon>
        <taxon>Cytophagia</taxon>
        <taxon>Cytophagales</taxon>
        <taxon>Cyclobacteriaceae</taxon>
        <taxon>Cecembia</taxon>
    </lineage>
</organism>
<dbReference type="PROSITE" id="PS50850">
    <property type="entry name" value="MFS"/>
    <property type="match status" value="1"/>
</dbReference>
<name>A0A2P8EDU1_9BACT</name>
<feature type="transmembrane region" description="Helical" evidence="9">
    <location>
        <begin position="395"/>
        <end position="415"/>
    </location>
</feature>